<gene>
    <name evidence="1" type="ORF">RC083_16045</name>
</gene>
<evidence type="ECO:0000313" key="2">
    <source>
        <dbReference type="Proteomes" id="UP001226574"/>
    </source>
</evidence>
<dbReference type="Proteomes" id="UP001226574">
    <property type="component" value="Unassembled WGS sequence"/>
</dbReference>
<evidence type="ECO:0008006" key="3">
    <source>
        <dbReference type="Google" id="ProtNLM"/>
    </source>
</evidence>
<protein>
    <recommendedName>
        <fullName evidence="3">Orphan protein</fullName>
    </recommendedName>
</protein>
<organism evidence="1 2">
    <name type="scientific">Pseudoalteromonas haloplanktis</name>
    <name type="common">Alteromonas haloplanktis</name>
    <dbReference type="NCBI Taxonomy" id="228"/>
    <lineage>
        <taxon>Bacteria</taxon>
        <taxon>Pseudomonadati</taxon>
        <taxon>Pseudomonadota</taxon>
        <taxon>Gammaproteobacteria</taxon>
        <taxon>Alteromonadales</taxon>
        <taxon>Pseudoalteromonadaceae</taxon>
        <taxon>Pseudoalteromonas</taxon>
    </lineage>
</organism>
<proteinExistence type="predicted"/>
<accession>A0ABU1BHU1</accession>
<comment type="caution">
    <text evidence="1">The sequence shown here is derived from an EMBL/GenBank/DDBJ whole genome shotgun (WGS) entry which is preliminary data.</text>
</comment>
<evidence type="ECO:0000313" key="1">
    <source>
        <dbReference type="EMBL" id="MDQ9093089.1"/>
    </source>
</evidence>
<name>A0ABU1BHU1_PSEHA</name>
<keyword evidence="2" id="KW-1185">Reference proteome</keyword>
<dbReference type="EMBL" id="JAVIFY010000012">
    <property type="protein sequence ID" value="MDQ9093089.1"/>
    <property type="molecule type" value="Genomic_DNA"/>
</dbReference>
<sequence>MMIKIFSCILKFSWEFFLVLLETKVDIPDDGYEEYAPRSRTSITDENGSTQILHGSSMGVEIDDDHTKY</sequence>
<reference evidence="1 2" key="1">
    <citation type="submission" date="2023-08" db="EMBL/GenBank/DDBJ databases">
        <title>Pseudoalteromonas haloplanktis LL1 genome.</title>
        <authorList>
            <person name="Wu S."/>
        </authorList>
    </citation>
    <scope>NUCLEOTIDE SEQUENCE [LARGE SCALE GENOMIC DNA]</scope>
    <source>
        <strain evidence="1 2">LL1</strain>
    </source>
</reference>
<dbReference type="RefSeq" id="WP_309039379.1">
    <property type="nucleotide sequence ID" value="NZ_JAVIFY010000012.1"/>
</dbReference>